<dbReference type="UniPathway" id="UPA00143"/>
<keyword evidence="5" id="KW-0677">Repeat</keyword>
<dbReference type="InterPro" id="IPR036537">
    <property type="entry name" value="Adaptor_Cbl_N_dom_sf"/>
</dbReference>
<evidence type="ECO:0000256" key="2">
    <source>
        <dbReference type="ARBA" id="ARBA00004906"/>
    </source>
</evidence>
<accession>W1NZ98</accession>
<dbReference type="InterPro" id="IPR013083">
    <property type="entry name" value="Znf_RING/FYVE/PHD"/>
</dbReference>
<dbReference type="Gene3D" id="1.20.930.20">
    <property type="entry name" value="Adaptor protein Cbl, N-terminal domain"/>
    <property type="match status" value="1"/>
</dbReference>
<keyword evidence="4" id="KW-0808">Transferase</keyword>
<dbReference type="FunFam" id="1.20.930.20:FF:000002">
    <property type="entry name" value="RING-type E3 ubiquitin transferase"/>
    <property type="match status" value="1"/>
</dbReference>
<reference evidence="10" key="1">
    <citation type="journal article" date="2013" name="Science">
        <title>The Amborella genome and the evolution of flowering plants.</title>
        <authorList>
            <consortium name="Amborella Genome Project"/>
        </authorList>
    </citation>
    <scope>NUCLEOTIDE SEQUENCE [LARGE SCALE GENOMIC DNA]</scope>
</reference>
<dbReference type="GO" id="GO:0016567">
    <property type="term" value="P:protein ubiquitination"/>
    <property type="evidence" value="ECO:0007669"/>
    <property type="project" value="UniProtKB-UniPathway"/>
</dbReference>
<dbReference type="CDD" id="cd16664">
    <property type="entry name" value="RING-Ubox_PUB"/>
    <property type="match status" value="1"/>
</dbReference>
<dbReference type="AlphaFoldDB" id="W1NZ98"/>
<dbReference type="GO" id="GO:0061630">
    <property type="term" value="F:ubiquitin protein ligase activity"/>
    <property type="evidence" value="ECO:0007669"/>
    <property type="project" value="UniProtKB-EC"/>
</dbReference>
<protein>
    <recommendedName>
        <fullName evidence="3">RING-type E3 ubiquitin transferase</fullName>
        <ecNumber evidence="3">2.3.2.27</ecNumber>
    </recommendedName>
</protein>
<dbReference type="Pfam" id="PF04564">
    <property type="entry name" value="U-box"/>
    <property type="match status" value="1"/>
</dbReference>
<evidence type="ECO:0000256" key="3">
    <source>
        <dbReference type="ARBA" id="ARBA00012483"/>
    </source>
</evidence>
<comment type="pathway">
    <text evidence="2">Protein modification; protein ubiquitination.</text>
</comment>
<dbReference type="InterPro" id="IPR045210">
    <property type="entry name" value="RING-Ubox_PUB"/>
</dbReference>
<dbReference type="EC" id="2.3.2.27" evidence="3"/>
<dbReference type="SMART" id="SM00185">
    <property type="entry name" value="ARM"/>
    <property type="match status" value="6"/>
</dbReference>
<evidence type="ECO:0000313" key="10">
    <source>
        <dbReference type="Proteomes" id="UP000017836"/>
    </source>
</evidence>
<dbReference type="InterPro" id="IPR058678">
    <property type="entry name" value="ARM_PUB"/>
</dbReference>
<dbReference type="HOGENOM" id="CLU_006348_5_1_1"/>
<dbReference type="InterPro" id="IPR003613">
    <property type="entry name" value="Ubox_domain"/>
</dbReference>
<dbReference type="SUPFAM" id="SSF57850">
    <property type="entry name" value="RING/U-box"/>
    <property type="match status" value="1"/>
</dbReference>
<dbReference type="FunFam" id="1.25.10.10:FF:000082">
    <property type="entry name" value="RING-type E3 ubiquitin transferase"/>
    <property type="match status" value="1"/>
</dbReference>
<dbReference type="SMART" id="SM00504">
    <property type="entry name" value="Ubox"/>
    <property type="match status" value="1"/>
</dbReference>
<keyword evidence="10" id="KW-1185">Reference proteome</keyword>
<dbReference type="InterPro" id="IPR057623">
    <property type="entry name" value="PUB12-19-like_N"/>
</dbReference>
<organism evidence="9 10">
    <name type="scientific">Amborella trichopoda</name>
    <dbReference type="NCBI Taxonomy" id="13333"/>
    <lineage>
        <taxon>Eukaryota</taxon>
        <taxon>Viridiplantae</taxon>
        <taxon>Streptophyta</taxon>
        <taxon>Embryophyta</taxon>
        <taxon>Tracheophyta</taxon>
        <taxon>Spermatophyta</taxon>
        <taxon>Magnoliopsida</taxon>
        <taxon>Amborellales</taxon>
        <taxon>Amborellaceae</taxon>
        <taxon>Amborella</taxon>
    </lineage>
</organism>
<evidence type="ECO:0000313" key="9">
    <source>
        <dbReference type="EMBL" id="ERN02942.1"/>
    </source>
</evidence>
<name>W1NZ98_AMBTC</name>
<dbReference type="InterPro" id="IPR016024">
    <property type="entry name" value="ARM-type_fold"/>
</dbReference>
<evidence type="ECO:0000256" key="1">
    <source>
        <dbReference type="ARBA" id="ARBA00000900"/>
    </source>
</evidence>
<dbReference type="Gene3D" id="3.30.40.10">
    <property type="entry name" value="Zinc/RING finger domain, C3HC4 (zinc finger)"/>
    <property type="match status" value="1"/>
</dbReference>
<feature type="domain" description="U-box" evidence="8">
    <location>
        <begin position="255"/>
        <end position="329"/>
    </location>
</feature>
<dbReference type="PANTHER" id="PTHR23315">
    <property type="entry name" value="U BOX DOMAIN-CONTAINING"/>
    <property type="match status" value="1"/>
</dbReference>
<dbReference type="eggNOG" id="KOG0167">
    <property type="taxonomic scope" value="Eukaryota"/>
</dbReference>
<dbReference type="InterPro" id="IPR000225">
    <property type="entry name" value="Armadillo"/>
</dbReference>
<feature type="repeat" description="ARM" evidence="7">
    <location>
        <begin position="397"/>
        <end position="439"/>
    </location>
</feature>
<dbReference type="Proteomes" id="UP000017836">
    <property type="component" value="Unassembled WGS sequence"/>
</dbReference>
<comment type="catalytic activity">
    <reaction evidence="1">
        <text>S-ubiquitinyl-[E2 ubiquitin-conjugating enzyme]-L-cysteine + [acceptor protein]-L-lysine = [E2 ubiquitin-conjugating enzyme]-L-cysteine + N(6)-ubiquitinyl-[acceptor protein]-L-lysine.</text>
        <dbReference type="EC" id="2.3.2.27"/>
    </reaction>
</comment>
<evidence type="ECO:0000256" key="4">
    <source>
        <dbReference type="ARBA" id="ARBA00022679"/>
    </source>
</evidence>
<dbReference type="OMA" id="WINCGNT"/>
<dbReference type="OrthoDB" id="7537227at2759"/>
<gene>
    <name evidence="9" type="ORF">AMTR_s00135p00108920</name>
</gene>
<evidence type="ECO:0000256" key="6">
    <source>
        <dbReference type="ARBA" id="ARBA00022786"/>
    </source>
</evidence>
<evidence type="ECO:0000256" key="7">
    <source>
        <dbReference type="PROSITE-ProRule" id="PRU00259"/>
    </source>
</evidence>
<evidence type="ECO:0000259" key="8">
    <source>
        <dbReference type="PROSITE" id="PS51698"/>
    </source>
</evidence>
<dbReference type="GO" id="GO:0005737">
    <property type="term" value="C:cytoplasm"/>
    <property type="evidence" value="ECO:0000318"/>
    <property type="project" value="GO_Central"/>
</dbReference>
<dbReference type="InterPro" id="IPR011989">
    <property type="entry name" value="ARM-like"/>
</dbReference>
<proteinExistence type="predicted"/>
<dbReference type="PANTHER" id="PTHR23315:SF52">
    <property type="entry name" value="U-BOX DOMAIN-CONTAINING PROTEIN 10"/>
    <property type="match status" value="1"/>
</dbReference>
<evidence type="ECO:0000256" key="5">
    <source>
        <dbReference type="ARBA" id="ARBA00022737"/>
    </source>
</evidence>
<sequence length="636" mass="69760">MAGDPHFLARSLLDIVEEISKIGEYRNLVRKECVNLTRRVTLLSPLFEEIRDFKAPVSDKCRLCLDGLVKVLRASKGLLQIGHCASQVFLVFEGKWIASQFQDVSLQLEKTLGSFPYESFEISDEIREQVELVHAQLKRSKERNGSMDLELLSDVTTILSHQAHVKDLDNSLLRRVMEKLEIVIIDDVNQELQALHDSPIHVPSQSLEQMKNVLGKLKDCILSCISNIEGAGVNKRRLSNRNNSFKDDKTPDSLIIPDDFRCPISLELMRDPVIVATGQTYERSCIQRWIDGGHKTCPKTQQTLPHLTLTPNYVLRSLITQWCDAHGVEQPKRSGSTRLRKSSDGTLQEVGGNRALIDSLVTKLSSGVLDDQRSAAGEIRLLAKRSTDNRICIGEAGAIPILVRLLSTSDPRTQEHVVTALLNLSIFDNNKSIIVLAGAIPHIVEVIRVGSMEARENAAAALFSLSLVDENKITIGAAGAIPALVGLLCSGSPRGKKDAATALFNLCIYQGNKARAVRAGILNPLMTMLTDTGNGMVDEALTILAVIASHPEGKVAIAKANAIPVLVDLTRTGLPRNKENAVAILLTLCKKDGENLACVKRLGAYIPLTELVKSGTERAKRKAASLLEHMGRLHQL</sequence>
<dbReference type="SUPFAM" id="SSF48371">
    <property type="entry name" value="ARM repeat"/>
    <property type="match status" value="1"/>
</dbReference>
<dbReference type="Pfam" id="PF25598">
    <property type="entry name" value="ARM_PUB"/>
    <property type="match status" value="1"/>
</dbReference>
<dbReference type="PROSITE" id="PS51698">
    <property type="entry name" value="U_BOX"/>
    <property type="match status" value="1"/>
</dbReference>
<dbReference type="GO" id="GO:0005634">
    <property type="term" value="C:nucleus"/>
    <property type="evidence" value="ECO:0000318"/>
    <property type="project" value="GO_Central"/>
</dbReference>
<dbReference type="Gene3D" id="1.25.10.10">
    <property type="entry name" value="Leucine-rich Repeat Variant"/>
    <property type="match status" value="3"/>
</dbReference>
<dbReference type="PROSITE" id="PS50176">
    <property type="entry name" value="ARM_REPEAT"/>
    <property type="match status" value="1"/>
</dbReference>
<keyword evidence="6" id="KW-0833">Ubl conjugation pathway</keyword>
<dbReference type="EMBL" id="KI394463">
    <property type="protein sequence ID" value="ERN02942.1"/>
    <property type="molecule type" value="Genomic_DNA"/>
</dbReference>
<dbReference type="Pfam" id="PF25368">
    <property type="entry name" value="PUB10_N"/>
    <property type="match status" value="1"/>
</dbReference>
<dbReference type="Gramene" id="ERN02942">
    <property type="protein sequence ID" value="ERN02942"/>
    <property type="gene ID" value="AMTR_s00135p00108920"/>
</dbReference>
<dbReference type="GO" id="GO:0007166">
    <property type="term" value="P:cell surface receptor signaling pathway"/>
    <property type="evidence" value="ECO:0007669"/>
    <property type="project" value="InterPro"/>
</dbReference>
<dbReference type="FunFam" id="3.30.40.10:FF:000335">
    <property type="entry name" value="RING-type E3 ubiquitin transferase"/>
    <property type="match status" value="1"/>
</dbReference>